<feature type="domain" description="ABC transporter" evidence="5">
    <location>
        <begin position="12"/>
        <end position="262"/>
    </location>
</feature>
<name>A0A387B5N6_9MICO</name>
<sequence>MTRSHVPAELAVLADDLTLFYGHDELPAINGVSFQIAAGETLGLIGEAGSGKSTLARAVASQLAPGEREAPVIARGRLTVLGRELRGASRRRRDALALRVGYLPQDGGSSLQPHLTVGENVAEPIFQRDKHFDRLEAGTAVAGLVDAVRLPLSVMEKFPHELSRGQRQRIALARSLVLEPELLVADDPTMGVDVLVRGPILQVVAELQKELGFSALIVGHDLRELRTVVDRIAVLHAGLIVGYGSVDEVLANPLHGYVQRLAELGA</sequence>
<dbReference type="EMBL" id="CP032630">
    <property type="protein sequence ID" value="AYF98942.1"/>
    <property type="molecule type" value="Genomic_DNA"/>
</dbReference>
<evidence type="ECO:0000313" key="7">
    <source>
        <dbReference type="Proteomes" id="UP000278886"/>
    </source>
</evidence>
<accession>A0A387B5N6</accession>
<dbReference type="KEGG" id="lyd:D7I47_12215"/>
<organism evidence="6 7">
    <name type="scientific">Protaetiibacter intestinalis</name>
    <dbReference type="NCBI Taxonomy" id="2419774"/>
    <lineage>
        <taxon>Bacteria</taxon>
        <taxon>Bacillati</taxon>
        <taxon>Actinomycetota</taxon>
        <taxon>Actinomycetes</taxon>
        <taxon>Micrococcales</taxon>
        <taxon>Microbacteriaceae</taxon>
        <taxon>Protaetiibacter</taxon>
    </lineage>
</organism>
<dbReference type="GO" id="GO:0005524">
    <property type="term" value="F:ATP binding"/>
    <property type="evidence" value="ECO:0007669"/>
    <property type="project" value="UniProtKB-KW"/>
</dbReference>
<dbReference type="PROSITE" id="PS50893">
    <property type="entry name" value="ABC_TRANSPORTER_2"/>
    <property type="match status" value="1"/>
</dbReference>
<dbReference type="InterPro" id="IPR050319">
    <property type="entry name" value="ABC_transp_ATP-bind"/>
</dbReference>
<dbReference type="Pfam" id="PF00005">
    <property type="entry name" value="ABC_tran"/>
    <property type="match status" value="1"/>
</dbReference>
<reference evidence="7" key="1">
    <citation type="submission" date="2018-09" db="EMBL/GenBank/DDBJ databases">
        <title>Genome sequencing of strain 2DFWR-13.</title>
        <authorList>
            <person name="Heo J."/>
            <person name="Kim S.-J."/>
            <person name="Kwon S.-W."/>
        </authorList>
    </citation>
    <scope>NUCLEOTIDE SEQUENCE [LARGE SCALE GENOMIC DNA]</scope>
    <source>
        <strain evidence="7">2DFWR-13</strain>
    </source>
</reference>
<dbReference type="Proteomes" id="UP000278886">
    <property type="component" value="Chromosome"/>
</dbReference>
<dbReference type="AlphaFoldDB" id="A0A387B5N6"/>
<dbReference type="InterPro" id="IPR003593">
    <property type="entry name" value="AAA+_ATPase"/>
</dbReference>
<dbReference type="GO" id="GO:0016887">
    <property type="term" value="F:ATP hydrolysis activity"/>
    <property type="evidence" value="ECO:0007669"/>
    <property type="project" value="InterPro"/>
</dbReference>
<dbReference type="Gene3D" id="3.40.50.300">
    <property type="entry name" value="P-loop containing nucleotide triphosphate hydrolases"/>
    <property type="match status" value="1"/>
</dbReference>
<keyword evidence="7" id="KW-1185">Reference proteome</keyword>
<evidence type="ECO:0000256" key="3">
    <source>
        <dbReference type="ARBA" id="ARBA00022741"/>
    </source>
</evidence>
<dbReference type="RefSeq" id="WP_120763311.1">
    <property type="nucleotide sequence ID" value="NZ_CP032630.1"/>
</dbReference>
<dbReference type="PANTHER" id="PTHR43776:SF7">
    <property type="entry name" value="D,D-DIPEPTIDE TRANSPORT ATP-BINDING PROTEIN DDPF-RELATED"/>
    <property type="match status" value="1"/>
</dbReference>
<dbReference type="SUPFAM" id="SSF52540">
    <property type="entry name" value="P-loop containing nucleoside triphosphate hydrolases"/>
    <property type="match status" value="1"/>
</dbReference>
<dbReference type="GO" id="GO:0055085">
    <property type="term" value="P:transmembrane transport"/>
    <property type="evidence" value="ECO:0007669"/>
    <property type="project" value="UniProtKB-ARBA"/>
</dbReference>
<dbReference type="CDD" id="cd03257">
    <property type="entry name" value="ABC_NikE_OppD_transporters"/>
    <property type="match status" value="1"/>
</dbReference>
<evidence type="ECO:0000256" key="2">
    <source>
        <dbReference type="ARBA" id="ARBA00022448"/>
    </source>
</evidence>
<gene>
    <name evidence="6" type="ORF">D7I47_12215</name>
</gene>
<evidence type="ECO:0000256" key="4">
    <source>
        <dbReference type="ARBA" id="ARBA00022840"/>
    </source>
</evidence>
<evidence type="ECO:0000259" key="5">
    <source>
        <dbReference type="PROSITE" id="PS50893"/>
    </source>
</evidence>
<dbReference type="InterPro" id="IPR027417">
    <property type="entry name" value="P-loop_NTPase"/>
</dbReference>
<evidence type="ECO:0000256" key="1">
    <source>
        <dbReference type="ARBA" id="ARBA00005417"/>
    </source>
</evidence>
<dbReference type="InterPro" id="IPR003439">
    <property type="entry name" value="ABC_transporter-like_ATP-bd"/>
</dbReference>
<protein>
    <submittedName>
        <fullName evidence="6">ABC transporter ATP-binding protein</fullName>
    </submittedName>
</protein>
<keyword evidence="4 6" id="KW-0067">ATP-binding</keyword>
<comment type="similarity">
    <text evidence="1">Belongs to the ABC transporter superfamily.</text>
</comment>
<dbReference type="SMART" id="SM00382">
    <property type="entry name" value="AAA"/>
    <property type="match status" value="1"/>
</dbReference>
<proteinExistence type="inferred from homology"/>
<dbReference type="PANTHER" id="PTHR43776">
    <property type="entry name" value="TRANSPORT ATP-BINDING PROTEIN"/>
    <property type="match status" value="1"/>
</dbReference>
<keyword evidence="3" id="KW-0547">Nucleotide-binding</keyword>
<evidence type="ECO:0000313" key="6">
    <source>
        <dbReference type="EMBL" id="AYF98942.1"/>
    </source>
</evidence>
<dbReference type="OrthoDB" id="5113678at2"/>
<keyword evidence="2" id="KW-0813">Transport</keyword>